<name>A0A5B7FXT5_PORTR</name>
<dbReference type="PRINTS" id="PR00050">
    <property type="entry name" value="COLDSHOCK"/>
</dbReference>
<reference evidence="3 4" key="1">
    <citation type="submission" date="2019-05" db="EMBL/GenBank/DDBJ databases">
        <title>Another draft genome of Portunus trituberculatus and its Hox gene families provides insights of decapod evolution.</title>
        <authorList>
            <person name="Jeong J.-H."/>
            <person name="Song I."/>
            <person name="Kim S."/>
            <person name="Choi T."/>
            <person name="Kim D."/>
            <person name="Ryu S."/>
            <person name="Kim W."/>
        </authorList>
    </citation>
    <scope>NUCLEOTIDE SEQUENCE [LARGE SCALE GENOMIC DNA]</scope>
    <source>
        <tissue evidence="3">Muscle</tissue>
    </source>
</reference>
<evidence type="ECO:0000256" key="1">
    <source>
        <dbReference type="SAM" id="MobiDB-lite"/>
    </source>
</evidence>
<dbReference type="Pfam" id="PF00313">
    <property type="entry name" value="CSD"/>
    <property type="match status" value="1"/>
</dbReference>
<dbReference type="InterPro" id="IPR019844">
    <property type="entry name" value="CSD_CS"/>
</dbReference>
<dbReference type="OrthoDB" id="203339at2759"/>
<keyword evidence="4" id="KW-1185">Reference proteome</keyword>
<feature type="domain" description="Cold-shock" evidence="2">
    <location>
        <begin position="15"/>
        <end position="80"/>
    </location>
</feature>
<evidence type="ECO:0000313" key="4">
    <source>
        <dbReference type="Proteomes" id="UP000324222"/>
    </source>
</evidence>
<protein>
    <submittedName>
        <fullName evidence="3">Y-box-binding protein 2-A</fullName>
    </submittedName>
</protein>
<dbReference type="Gene3D" id="2.40.50.140">
    <property type="entry name" value="Nucleic acid-binding proteins"/>
    <property type="match status" value="1"/>
</dbReference>
<proteinExistence type="predicted"/>
<dbReference type="InterPro" id="IPR002059">
    <property type="entry name" value="CSP_DNA-bd"/>
</dbReference>
<evidence type="ECO:0000259" key="2">
    <source>
        <dbReference type="SMART" id="SM00357"/>
    </source>
</evidence>
<sequence>MASPRQPSRLANHHFRRVKWYNVKTGYGFIKDLQTATDIFVHVSGITRFLKKNPPKEDNEIIFNVHGSDKGPEARETGTIAGGENHRLQSLIPLLLQHSNLPGTNTCVSYCLPTPNKNEPPRRKQPRVAHQKPRENAKHPYQETSGEEAEEVMIINANEVEMDE</sequence>
<dbReference type="InterPro" id="IPR011129">
    <property type="entry name" value="CSD"/>
</dbReference>
<feature type="compositionally biased region" description="Basic and acidic residues" evidence="1">
    <location>
        <begin position="132"/>
        <end position="141"/>
    </location>
</feature>
<dbReference type="CDD" id="cd04458">
    <property type="entry name" value="CSP_CDS"/>
    <property type="match status" value="1"/>
</dbReference>
<organism evidence="3 4">
    <name type="scientific">Portunus trituberculatus</name>
    <name type="common">Swimming crab</name>
    <name type="synonym">Neptunus trituberculatus</name>
    <dbReference type="NCBI Taxonomy" id="210409"/>
    <lineage>
        <taxon>Eukaryota</taxon>
        <taxon>Metazoa</taxon>
        <taxon>Ecdysozoa</taxon>
        <taxon>Arthropoda</taxon>
        <taxon>Crustacea</taxon>
        <taxon>Multicrustacea</taxon>
        <taxon>Malacostraca</taxon>
        <taxon>Eumalacostraca</taxon>
        <taxon>Eucarida</taxon>
        <taxon>Decapoda</taxon>
        <taxon>Pleocyemata</taxon>
        <taxon>Brachyura</taxon>
        <taxon>Eubrachyura</taxon>
        <taxon>Portunoidea</taxon>
        <taxon>Portunidae</taxon>
        <taxon>Portuninae</taxon>
        <taxon>Portunus</taxon>
    </lineage>
</organism>
<feature type="region of interest" description="Disordered" evidence="1">
    <location>
        <begin position="112"/>
        <end position="164"/>
    </location>
</feature>
<dbReference type="AlphaFoldDB" id="A0A5B7FXT5"/>
<evidence type="ECO:0000313" key="3">
    <source>
        <dbReference type="EMBL" id="MPC52331.1"/>
    </source>
</evidence>
<dbReference type="SMART" id="SM00357">
    <property type="entry name" value="CSP"/>
    <property type="match status" value="1"/>
</dbReference>
<dbReference type="GO" id="GO:0003676">
    <property type="term" value="F:nucleic acid binding"/>
    <property type="evidence" value="ECO:0007669"/>
    <property type="project" value="InterPro"/>
</dbReference>
<dbReference type="EMBL" id="VSRR010010791">
    <property type="protein sequence ID" value="MPC52331.1"/>
    <property type="molecule type" value="Genomic_DNA"/>
</dbReference>
<gene>
    <name evidence="3" type="primary">ybx2-a_2</name>
    <name evidence="3" type="ORF">E2C01_046196</name>
</gene>
<dbReference type="InterPro" id="IPR012340">
    <property type="entry name" value="NA-bd_OB-fold"/>
</dbReference>
<comment type="caution">
    <text evidence="3">The sequence shown here is derived from an EMBL/GenBank/DDBJ whole genome shotgun (WGS) entry which is preliminary data.</text>
</comment>
<dbReference type="SUPFAM" id="SSF50249">
    <property type="entry name" value="Nucleic acid-binding proteins"/>
    <property type="match status" value="1"/>
</dbReference>
<accession>A0A5B7FXT5</accession>
<dbReference type="Proteomes" id="UP000324222">
    <property type="component" value="Unassembled WGS sequence"/>
</dbReference>
<dbReference type="PROSITE" id="PS00352">
    <property type="entry name" value="CSD_1"/>
    <property type="match status" value="1"/>
</dbReference>